<dbReference type="OrthoDB" id="9801454at2"/>
<dbReference type="Pfam" id="PF02464">
    <property type="entry name" value="CinA"/>
    <property type="match status" value="1"/>
</dbReference>
<gene>
    <name evidence="2" type="ORF">DPQ33_15680</name>
</gene>
<name>A0A7M3MC12_9BACT</name>
<dbReference type="EMBL" id="QMIE01000017">
    <property type="protein sequence ID" value="TVM15402.1"/>
    <property type="molecule type" value="Genomic_DNA"/>
</dbReference>
<feature type="domain" description="CinA C-terminal" evidence="1">
    <location>
        <begin position="6"/>
        <end position="156"/>
    </location>
</feature>
<dbReference type="InterPro" id="IPR008136">
    <property type="entry name" value="CinA_C"/>
</dbReference>
<dbReference type="AlphaFoldDB" id="A0A7M3MC12"/>
<evidence type="ECO:0000313" key="2">
    <source>
        <dbReference type="EMBL" id="TVM15402.1"/>
    </source>
</evidence>
<comment type="caution">
    <text evidence="2">The sequence shown here is derived from an EMBL/GenBank/DDBJ whole genome shotgun (WGS) entry which is preliminary data.</text>
</comment>
<proteinExistence type="predicted"/>
<dbReference type="InterPro" id="IPR036653">
    <property type="entry name" value="CinA-like_C"/>
</dbReference>
<accession>A0A7M3MC12</accession>
<evidence type="ECO:0000313" key="3">
    <source>
        <dbReference type="Proteomes" id="UP000448292"/>
    </source>
</evidence>
<dbReference type="RefSeq" id="WP_144304172.1">
    <property type="nucleotide sequence ID" value="NZ_QMIE01000017.1"/>
</dbReference>
<reference evidence="2 3" key="1">
    <citation type="submission" date="2018-06" db="EMBL/GenBank/DDBJ databases">
        <title>Complete genome of Desulfovibrio indonesiensis P37SLT.</title>
        <authorList>
            <person name="Crispim J.S."/>
            <person name="Vidigal P.M.P."/>
            <person name="Silva L.C.F."/>
            <person name="Laguardia C.N."/>
            <person name="Araujo L.C."/>
            <person name="Dias R.S."/>
            <person name="Sousa M.P."/>
            <person name="Paula S.O."/>
            <person name="Silva C."/>
        </authorList>
    </citation>
    <scope>NUCLEOTIDE SEQUENCE [LARGE SCALE GENOMIC DNA]</scope>
    <source>
        <strain evidence="2 3">P37SLT</strain>
    </source>
</reference>
<dbReference type="NCBIfam" id="TIGR00199">
    <property type="entry name" value="PncC_domain"/>
    <property type="match status" value="1"/>
</dbReference>
<dbReference type="Gene3D" id="3.90.950.20">
    <property type="entry name" value="CinA-like"/>
    <property type="match status" value="1"/>
</dbReference>
<organism evidence="2 3">
    <name type="scientific">Oceanidesulfovibrio indonesiensis</name>
    <dbReference type="NCBI Taxonomy" id="54767"/>
    <lineage>
        <taxon>Bacteria</taxon>
        <taxon>Pseudomonadati</taxon>
        <taxon>Thermodesulfobacteriota</taxon>
        <taxon>Desulfovibrionia</taxon>
        <taxon>Desulfovibrionales</taxon>
        <taxon>Desulfovibrionaceae</taxon>
        <taxon>Oceanidesulfovibrio</taxon>
    </lineage>
</organism>
<protein>
    <submittedName>
        <fullName evidence="2">Damage-inducible protein CinA</fullName>
    </submittedName>
</protein>
<dbReference type="Proteomes" id="UP000448292">
    <property type="component" value="Unassembled WGS sequence"/>
</dbReference>
<evidence type="ECO:0000259" key="1">
    <source>
        <dbReference type="Pfam" id="PF02464"/>
    </source>
</evidence>
<sequence>MQHDIEQLAQDLGNALREGGMTIAVAESCTGGLVGGALTAIPGSSDWFMGGVIAYHNAVKEELLGVDSAVLEATGAVSEETVRAMADGVARLLRVQAALSISGIAGPTGGTPDKPVGTVCFGWRLNGETTSTTEQLYGDREAVRVASVRRAIRGMLNIVQGRAP</sequence>
<dbReference type="SUPFAM" id="SSF142433">
    <property type="entry name" value="CinA-like"/>
    <property type="match status" value="1"/>
</dbReference>
<keyword evidence="3" id="KW-1185">Reference proteome</keyword>